<evidence type="ECO:0000313" key="2">
    <source>
        <dbReference type="Proteomes" id="UP000503441"/>
    </source>
</evidence>
<reference evidence="1 2" key="1">
    <citation type="submission" date="2020-03" db="EMBL/GenBank/DDBJ databases">
        <title>Leucobacter sp. nov., isolated from beetles.</title>
        <authorList>
            <person name="Hyun D.-W."/>
            <person name="Bae J.-W."/>
        </authorList>
    </citation>
    <scope>NUCLEOTIDE SEQUENCE [LARGE SCALE GENOMIC DNA]</scope>
    <source>
        <strain evidence="1 2">HDW9A</strain>
    </source>
</reference>
<organism evidence="1 2">
    <name type="scientific">Leucobacter coleopterorum</name>
    <dbReference type="NCBI Taxonomy" id="2714933"/>
    <lineage>
        <taxon>Bacteria</taxon>
        <taxon>Bacillati</taxon>
        <taxon>Actinomycetota</taxon>
        <taxon>Actinomycetes</taxon>
        <taxon>Micrococcales</taxon>
        <taxon>Microbacteriaceae</taxon>
        <taxon>Leucobacter</taxon>
    </lineage>
</organism>
<dbReference type="RefSeq" id="WP_166329287.1">
    <property type="nucleotide sequence ID" value="NZ_CP049933.1"/>
</dbReference>
<dbReference type="EMBL" id="CP049933">
    <property type="protein sequence ID" value="QIM18048.1"/>
    <property type="molecule type" value="Genomic_DNA"/>
</dbReference>
<accession>A0ABX6JUZ8</accession>
<sequence>MAGLSRRSFMHGIGALAVVHGLQTDAFGRQTVRRLEGIEKGAPLDDFPTTLQQTFLRGPVLQGSTASLRPAPAKSTYPASTSFVRRPMRRAQKIGARCFTSRTSPICT</sequence>
<name>A0ABX6JUZ8_9MICO</name>
<protein>
    <recommendedName>
        <fullName evidence="3">Tat (Twin-arginine translocation) pathway signal sequence</fullName>
    </recommendedName>
</protein>
<dbReference type="Proteomes" id="UP000503441">
    <property type="component" value="Chromosome"/>
</dbReference>
<gene>
    <name evidence="1" type="ORF">G7066_04130</name>
</gene>
<evidence type="ECO:0008006" key="3">
    <source>
        <dbReference type="Google" id="ProtNLM"/>
    </source>
</evidence>
<evidence type="ECO:0000313" key="1">
    <source>
        <dbReference type="EMBL" id="QIM18048.1"/>
    </source>
</evidence>
<keyword evidence="2" id="KW-1185">Reference proteome</keyword>
<proteinExistence type="predicted"/>